<dbReference type="Pfam" id="PF01161">
    <property type="entry name" value="PBP"/>
    <property type="match status" value="1"/>
</dbReference>
<reference evidence="2" key="1">
    <citation type="submission" date="2025-08" db="UniProtKB">
        <authorList>
            <consortium name="RefSeq"/>
        </authorList>
    </citation>
    <scope>IDENTIFICATION</scope>
    <source>
        <strain evidence="2">15085-1641.00</strain>
        <tissue evidence="2">Whole body</tissue>
    </source>
</reference>
<protein>
    <submittedName>
        <fullName evidence="2">Protein D3</fullName>
    </submittedName>
</protein>
<dbReference type="InterPro" id="IPR035810">
    <property type="entry name" value="PEBP_euk"/>
</dbReference>
<dbReference type="CDD" id="cd00866">
    <property type="entry name" value="PEBP_euk"/>
    <property type="match status" value="1"/>
</dbReference>
<dbReference type="Proteomes" id="UP000504633">
    <property type="component" value="Unplaced"/>
</dbReference>
<sequence>MNTARFGFARYMMKSPFFKQWNNFVRAATMASVNGNAIRTAATKVTYKTFAILQRATPVLISLRTVSGKSIKVVMEENCIVPDVISKAPKCDAKVEYAGGISVQPGMVLTPTQVKDQPCVEWEADPSKLYTLCMTDPDAPSRKEPKFREWHHWLVGNIPGKNVAKGQVLSAYIGSGPPPETGLHRYVFLIYEQKCKLAFDEKPLPNNSADGRGGFKIAEFANKYDLGDPIAGNFYQAEFDDYVPTLYKQLGA</sequence>
<dbReference type="RefSeq" id="XP_023165506.1">
    <property type="nucleotide sequence ID" value="XM_023309738.2"/>
</dbReference>
<dbReference type="GeneID" id="111595831"/>
<dbReference type="InterPro" id="IPR036610">
    <property type="entry name" value="PEBP-like_sf"/>
</dbReference>
<dbReference type="PANTHER" id="PTHR11362">
    <property type="entry name" value="PHOSPHATIDYLETHANOLAMINE-BINDING PROTEIN"/>
    <property type="match status" value="1"/>
</dbReference>
<dbReference type="SUPFAM" id="SSF49777">
    <property type="entry name" value="PEBP-like"/>
    <property type="match status" value="1"/>
</dbReference>
<dbReference type="OMA" id="LIYEQKC"/>
<dbReference type="OrthoDB" id="2506647at2759"/>
<dbReference type="PANTHER" id="PTHR11362:SF82">
    <property type="entry name" value="PHOSPHATIDYLETHANOLAMINE-BINDING PROTEIN 4"/>
    <property type="match status" value="1"/>
</dbReference>
<evidence type="ECO:0000313" key="2">
    <source>
        <dbReference type="RefSeq" id="XP_023165506.1"/>
    </source>
</evidence>
<dbReference type="AlphaFoldDB" id="A0A6J1LGV9"/>
<dbReference type="KEGG" id="dhe:111595831"/>
<keyword evidence="1" id="KW-1185">Reference proteome</keyword>
<dbReference type="InterPro" id="IPR008914">
    <property type="entry name" value="PEBP"/>
</dbReference>
<name>A0A6J1LGV9_DROHY</name>
<evidence type="ECO:0000313" key="1">
    <source>
        <dbReference type="Proteomes" id="UP000504633"/>
    </source>
</evidence>
<gene>
    <name evidence="2" type="primary">LOC111595831</name>
</gene>
<organism evidence="1 2">
    <name type="scientific">Drosophila hydei</name>
    <name type="common">Fruit fly</name>
    <dbReference type="NCBI Taxonomy" id="7224"/>
    <lineage>
        <taxon>Eukaryota</taxon>
        <taxon>Metazoa</taxon>
        <taxon>Ecdysozoa</taxon>
        <taxon>Arthropoda</taxon>
        <taxon>Hexapoda</taxon>
        <taxon>Insecta</taxon>
        <taxon>Pterygota</taxon>
        <taxon>Neoptera</taxon>
        <taxon>Endopterygota</taxon>
        <taxon>Diptera</taxon>
        <taxon>Brachycera</taxon>
        <taxon>Muscomorpha</taxon>
        <taxon>Ephydroidea</taxon>
        <taxon>Drosophilidae</taxon>
        <taxon>Drosophila</taxon>
    </lineage>
</organism>
<dbReference type="Gene3D" id="3.90.280.10">
    <property type="entry name" value="PEBP-like"/>
    <property type="match status" value="1"/>
</dbReference>
<accession>A0A6J1LGV9</accession>
<dbReference type="FunFam" id="3.90.280.10:FF:000006">
    <property type="entry name" value="protein D3"/>
    <property type="match status" value="1"/>
</dbReference>
<proteinExistence type="predicted"/>